<evidence type="ECO:0000256" key="1">
    <source>
        <dbReference type="SAM" id="Phobius"/>
    </source>
</evidence>
<sequence>MSVNRSGRREWLIPTGLVLLSLVPVVAGAVRVTELSAGAVATPDNARFVADPLPVVVHIVSATVYCLLGAFQFAPGFRRRRPGWHRAAGRLLVPAGIATGLSGVWMAVFYPLLPIDGGLLIGLRIGFGAAMAGCVVLGFVAIRRRDITRHRAWMIRGYALGQGAGSQFVTHMVWILIVGPPGELARALLHAAGWLINLAVAEWVIRRPARPVRSSPAPSGVDRSPVQPG</sequence>
<dbReference type="KEGG" id="pry:Prubr_67610"/>
<reference evidence="2" key="1">
    <citation type="submission" date="2020-08" db="EMBL/GenBank/DDBJ databases">
        <title>Whole genome shotgun sequence of Polymorphospora rubra NBRC 101157.</title>
        <authorList>
            <person name="Komaki H."/>
            <person name="Tamura T."/>
        </authorList>
    </citation>
    <scope>NUCLEOTIDE SEQUENCE</scope>
    <source>
        <strain evidence="2">NBRC 101157</strain>
    </source>
</reference>
<keyword evidence="3" id="KW-1185">Reference proteome</keyword>
<feature type="transmembrane region" description="Helical" evidence="1">
    <location>
        <begin position="91"/>
        <end position="113"/>
    </location>
</feature>
<dbReference type="AlphaFoldDB" id="A0A810N9K4"/>
<dbReference type="InterPro" id="IPR018750">
    <property type="entry name" value="DUF2306_membrane"/>
</dbReference>
<accession>A0A810N9K4</accession>
<dbReference type="EMBL" id="AP023359">
    <property type="protein sequence ID" value="BCJ69740.1"/>
    <property type="molecule type" value="Genomic_DNA"/>
</dbReference>
<name>A0A810N9K4_9ACTN</name>
<dbReference type="Proteomes" id="UP000680866">
    <property type="component" value="Chromosome"/>
</dbReference>
<dbReference type="Pfam" id="PF10067">
    <property type="entry name" value="DUF2306"/>
    <property type="match status" value="1"/>
</dbReference>
<feature type="transmembrane region" description="Helical" evidence="1">
    <location>
        <begin position="184"/>
        <end position="205"/>
    </location>
</feature>
<evidence type="ECO:0000313" key="3">
    <source>
        <dbReference type="Proteomes" id="UP000680866"/>
    </source>
</evidence>
<feature type="transmembrane region" description="Helical" evidence="1">
    <location>
        <begin position="119"/>
        <end position="142"/>
    </location>
</feature>
<keyword evidence="1" id="KW-0472">Membrane</keyword>
<keyword evidence="1" id="KW-1133">Transmembrane helix</keyword>
<protein>
    <submittedName>
        <fullName evidence="2">Membrane protein</fullName>
    </submittedName>
</protein>
<keyword evidence="1" id="KW-0812">Transmembrane</keyword>
<proteinExistence type="predicted"/>
<organism evidence="2 3">
    <name type="scientific">Polymorphospora rubra</name>
    <dbReference type="NCBI Taxonomy" id="338584"/>
    <lineage>
        <taxon>Bacteria</taxon>
        <taxon>Bacillati</taxon>
        <taxon>Actinomycetota</taxon>
        <taxon>Actinomycetes</taxon>
        <taxon>Micromonosporales</taxon>
        <taxon>Micromonosporaceae</taxon>
        <taxon>Polymorphospora</taxon>
    </lineage>
</organism>
<feature type="transmembrane region" description="Helical" evidence="1">
    <location>
        <begin position="52"/>
        <end position="71"/>
    </location>
</feature>
<feature type="transmembrane region" description="Helical" evidence="1">
    <location>
        <begin position="154"/>
        <end position="178"/>
    </location>
</feature>
<gene>
    <name evidence="2" type="ORF">Prubr_67610</name>
</gene>
<evidence type="ECO:0000313" key="2">
    <source>
        <dbReference type="EMBL" id="BCJ69740.1"/>
    </source>
</evidence>
<dbReference type="RefSeq" id="WP_246567980.1">
    <property type="nucleotide sequence ID" value="NZ_AP023359.1"/>
</dbReference>